<accession>A0A3M9MQ77</accession>
<gene>
    <name evidence="1" type="ORF">EFA69_14595</name>
</gene>
<dbReference type="EMBL" id="RJJE01000017">
    <property type="protein sequence ID" value="RNI27365.1"/>
    <property type="molecule type" value="Genomic_DNA"/>
</dbReference>
<dbReference type="OrthoDB" id="847285at2"/>
<name>A0A3M9MQ77_9BACT</name>
<dbReference type="RefSeq" id="WP_123133833.1">
    <property type="nucleotide sequence ID" value="NZ_RJJE01000017.1"/>
</dbReference>
<organism evidence="1 2">
    <name type="scientific">Rufibacter immobilis</name>
    <dbReference type="NCBI Taxonomy" id="1348778"/>
    <lineage>
        <taxon>Bacteria</taxon>
        <taxon>Pseudomonadati</taxon>
        <taxon>Bacteroidota</taxon>
        <taxon>Cytophagia</taxon>
        <taxon>Cytophagales</taxon>
        <taxon>Hymenobacteraceae</taxon>
        <taxon>Rufibacter</taxon>
    </lineage>
</organism>
<evidence type="ECO:0000313" key="1">
    <source>
        <dbReference type="EMBL" id="RNI27365.1"/>
    </source>
</evidence>
<dbReference type="AlphaFoldDB" id="A0A3M9MQ77"/>
<dbReference type="Proteomes" id="UP000271010">
    <property type="component" value="Unassembled WGS sequence"/>
</dbReference>
<evidence type="ECO:0000313" key="2">
    <source>
        <dbReference type="Proteomes" id="UP000271010"/>
    </source>
</evidence>
<evidence type="ECO:0008006" key="3">
    <source>
        <dbReference type="Google" id="ProtNLM"/>
    </source>
</evidence>
<proteinExistence type="predicted"/>
<protein>
    <recommendedName>
        <fullName evidence="3">DNA-directed DNA polymerase family A palm domain-containing protein</fullName>
    </recommendedName>
</protein>
<comment type="caution">
    <text evidence="1">The sequence shown here is derived from an EMBL/GenBank/DDBJ whole genome shotgun (WGS) entry which is preliminary data.</text>
</comment>
<sequence length="464" mass="54379">MKTKDREKRLYIPSKVNLPELILAHRSERYRDDHQDKYAYVLSKIIEQKIFTTQKVNGLVPLHAGTLKKVINNIYKQVLDDLLAWGVIVTDNHYITSADDSENAVSKGYGIASPFQSKAIEIMILKEDFAKKIHRKQVEKGNKPAYYILSQLKNILIRDIDAMTYIDAKYASTIGLIDSLPSDNLYERYTQAIGQMPDKMVYTIKNEDDYERTFLNDPVTLKGIMIDKYNADFYSIQNIVNRNYSWDVDKISGRVYSFVTNLSRDLRQFLYHRNYPDTPLVNVDIRNSQPFIFCSLLQDYYQHQLPLDAREYIMLCSTGKLYDMLMDEMGYKGSRKEFKQLLFSTLFYCKNYTSNKSIHSEYFRERFPSVYRCISHFKKGNYKRLSHMMQKAEADLMIQKVVKSLMRTSVFLTTVHDSIIALESDVDLVRDTIIKYFQKEHSLRPSLDDEYLRKVNVEAIKQAA</sequence>
<keyword evidence="2" id="KW-1185">Reference proteome</keyword>
<reference evidence="1 2" key="1">
    <citation type="submission" date="2018-11" db="EMBL/GenBank/DDBJ databases">
        <title>Rufibacter latericius sp. nov., isolated from water in Baiyang Lake.</title>
        <authorList>
            <person name="Yang Y."/>
        </authorList>
    </citation>
    <scope>NUCLEOTIDE SEQUENCE [LARGE SCALE GENOMIC DNA]</scope>
    <source>
        <strain evidence="1 2">MCC P1</strain>
    </source>
</reference>